<dbReference type="InterPro" id="IPR011626">
    <property type="entry name" value="Alpha-macroglobulin_TED"/>
</dbReference>
<dbReference type="InterPro" id="IPR019742">
    <property type="entry name" value="MacrogloblnA2_CS"/>
</dbReference>
<dbReference type="SMART" id="SM00643">
    <property type="entry name" value="C345C"/>
    <property type="match status" value="1"/>
</dbReference>
<dbReference type="Gene3D" id="2.60.40.10">
    <property type="entry name" value="Immunoglobulins"/>
    <property type="match status" value="2"/>
</dbReference>
<evidence type="ECO:0000256" key="7">
    <source>
        <dbReference type="ARBA" id="ARBA00023157"/>
    </source>
</evidence>
<comment type="caution">
    <text evidence="10">The sequence shown here is derived from an EMBL/GenBank/DDBJ whole genome shotgun (WGS) entry which is preliminary data.</text>
</comment>
<dbReference type="InterPro" id="IPR008930">
    <property type="entry name" value="Terpenoid_cyclase/PrenylTrfase"/>
</dbReference>
<dbReference type="Gene3D" id="2.60.40.1930">
    <property type="match status" value="3"/>
</dbReference>
<dbReference type="InterPro" id="IPR014756">
    <property type="entry name" value="Ig_E-set"/>
</dbReference>
<dbReference type="SUPFAM" id="SSF49410">
    <property type="entry name" value="Alpha-macroglobulin receptor domain"/>
    <property type="match status" value="1"/>
</dbReference>
<dbReference type="SUPFAM" id="SSF48239">
    <property type="entry name" value="Terpenoid cyclases/Protein prenyltransferases"/>
    <property type="match status" value="1"/>
</dbReference>
<evidence type="ECO:0000256" key="5">
    <source>
        <dbReference type="ARBA" id="ARBA00022900"/>
    </source>
</evidence>
<dbReference type="SMART" id="SM01361">
    <property type="entry name" value="A2M_recep"/>
    <property type="match status" value="1"/>
</dbReference>
<dbReference type="Pfam" id="PF07678">
    <property type="entry name" value="TED_complement"/>
    <property type="match status" value="1"/>
</dbReference>
<evidence type="ECO:0000259" key="9">
    <source>
        <dbReference type="PROSITE" id="PS50189"/>
    </source>
</evidence>
<dbReference type="Gene3D" id="2.60.40.690">
    <property type="entry name" value="Alpha-macroglobulin, receptor-binding domain"/>
    <property type="match status" value="1"/>
</dbReference>
<dbReference type="InterPro" id="IPR009048">
    <property type="entry name" value="A-macroglobulin_rcpt-bd"/>
</dbReference>
<dbReference type="PANTHER" id="PTHR11412:SF166">
    <property type="entry name" value="NTR DOMAIN-CONTAINING PROTEIN"/>
    <property type="match status" value="1"/>
</dbReference>
<proteinExistence type="inferred from homology"/>
<dbReference type="PROSITE" id="PS00477">
    <property type="entry name" value="ALPHA_2_MACROGLOBULIN"/>
    <property type="match status" value="1"/>
</dbReference>
<evidence type="ECO:0000313" key="10">
    <source>
        <dbReference type="EMBL" id="CAH3021436.1"/>
    </source>
</evidence>
<keyword evidence="7" id="KW-1015">Disulfide bond</keyword>
<evidence type="ECO:0000313" key="11">
    <source>
        <dbReference type="Proteomes" id="UP001159427"/>
    </source>
</evidence>
<dbReference type="Gene3D" id="1.50.10.20">
    <property type="match status" value="1"/>
</dbReference>
<dbReference type="Gene3D" id="2.20.130.20">
    <property type="match status" value="1"/>
</dbReference>
<sequence length="1638" mass="183525">MLKLKLNQRDFPLDTTDDDDMATNRYAYLIAKTNDSDVFIDKEVKVLVSFLDGVVLVQTDKPIYTPQQSGSLEYTKVKIRILPLGFDLKPAKQKKVTVVVKNPQDVVVQKWKDLSTETGIITKIFGLSEFALIGNWTVFAFYGHENRQNTSVTFEVKEYVLPKFSVSISGPKYVLPNMKVIGFSIEAKYTFGKPVDGTTLVKFSMMGKRIKAVSVKQSSPELKDGKTDVVVTTDEIKKVPGLPWFPVGRRLQVEVDVIEKTSGKKESAIDNGIFFVKSPFTIEHKATAEFFKPALPFLVKVDLLYPNKKPAGGIPMSISVTGTTTSGQEIKVGKDATKRDNVNFEDRTNAQGRASFVIDTPGNVKSMKIRVETEKDDIPEEHNTFIEFDVHAYHSPSRTFLYVRAIRDKQHINCDVFVNKNASKITFMVIARGKILAQWIKVYVVGVISSFRFRILPEMSPSSRLVAFYFGQNGEVIVDSTLLEIDDGLPNKVVFHEDSSDGQKSKYPSTQYKIQLSATPGTRIGLLAVDQSVYLLRNRKKLNKKKVFNLLESLDLGCGVGAGRDSEDVFTRAGTVVLTNTDITSTGRSDFACPQSKPRKKRSNGEDLVKCCQQGYMPSRASCVIRVQYWMTDESEKCKQEFRRCCFNYTGETDPSTTQVRSRKVQQFELAFDDEAVSEGQVRQYFPETWIFEEDTVGNDGKFHFLATLPDTITTWVIQAVGISNLTGLGVARPLYVKTFKEFFVSLRLPYSVQRGEQISVIATVFNYAEFNLKVKVKLEENKDFCTYVPAGQKSAVMLLTLKSHDATSVSFPIIPIKLGKVSVKVSVTAEHPDVSLQAQFGTVVASDVVLKNILVVPEGVERRIKHSFVLDPTGVLRDEKPDTKNSSAPAKGIKHHQVVHNDMQTDRMLLRVPSRAIPGSVKASLSLTGNLIGPAVTSLISGGLETLLRMPMGCGEQTMMFLAPNVYVLQYLSQTRQVTAEIESRAYTMIQSGKTSYQRALNYRRADKSFSAFGESRPGSTWLTAFAARVFCAAQNEFDGIAIDENLVCDSVSWILENQRQDGAFPEMKDIIHKSMMGGTHGEVAMTAFVIVSLLECRCHGQNKSQHIQDAVAFMETELDRIHKVNILALSAYALALAGSSKSSTANKKLLQSMIFNKDEAVRYWDVGNDALNVETTAYALLAQMALGRLKFSGPIVTWLTGQRDPQGGFVSTQDTCVALQALSKYSEKTAGAKLDLRVSVSSEKDVNWKRKYHIDRGNALILRQEDVTPLLGGQLFIDSSGSGVGQLLIEVHYNVPSAKNETCHFALKIEVREEAKQGKEEVMSIMGRSRGRRDNANRRKKSKKCRKKKKRKSCKTKRKNVKHHKRPSTDAKVPDALQLKICARYLKQGKTGMTIMEIGVFSGFSPDKESLIELMENVRPTVDRFEVSDRSVILYVSEISSDREFCAKFMVNRINDVGTVQPVPVKVYDYYKPDDSCTEFYSPKARSALLAGMCQDGYCKCSQDDCSSCVGGRSFTLPELASKVCSDFDFAFIGEVLLLDERDFRKQSWITYDIAIKEVIKKKKTDLKKGDFVEFKKRSGCQCPELVERKEYLIMGQEKGQFFLFDEGSFVIPWVRKRTSRFDLRARVGLDPRCNI</sequence>
<dbReference type="CDD" id="cd02896">
    <property type="entry name" value="complement_C3_C4_C5"/>
    <property type="match status" value="1"/>
</dbReference>
<dbReference type="PANTHER" id="PTHR11412">
    <property type="entry name" value="MACROGLOBULIN / COMPLEMENT"/>
    <property type="match status" value="1"/>
</dbReference>
<feature type="compositionally biased region" description="Basic residues" evidence="8">
    <location>
        <begin position="1340"/>
        <end position="1368"/>
    </location>
</feature>
<dbReference type="InterPro" id="IPR001599">
    <property type="entry name" value="Macroglobln_a2"/>
</dbReference>
<keyword evidence="5" id="KW-0722">Serine protease inhibitor</keyword>
<dbReference type="Pfam" id="PF00207">
    <property type="entry name" value="A2M"/>
    <property type="match status" value="1"/>
</dbReference>
<dbReference type="EMBL" id="CALNXI010000182">
    <property type="protein sequence ID" value="CAH3021436.1"/>
    <property type="molecule type" value="Genomic_DNA"/>
</dbReference>
<name>A0ABN8M091_9CNID</name>
<keyword evidence="4" id="KW-0646">Protease inhibitor</keyword>
<dbReference type="Gene3D" id="2.60.120.1540">
    <property type="match status" value="1"/>
</dbReference>
<dbReference type="InterPro" id="IPR050473">
    <property type="entry name" value="A2M/Complement_sys"/>
</dbReference>
<feature type="domain" description="NTR" evidence="9">
    <location>
        <begin position="1508"/>
        <end position="1636"/>
    </location>
</feature>
<dbReference type="Pfam" id="PF17789">
    <property type="entry name" value="MG4"/>
    <property type="match status" value="1"/>
</dbReference>
<dbReference type="InterPro" id="IPR036595">
    <property type="entry name" value="A-macroglobulin_rcpt-bd_sf"/>
</dbReference>
<keyword evidence="6" id="KW-0882">Thioester bond</keyword>
<dbReference type="Pfam" id="PF17791">
    <property type="entry name" value="MG3"/>
    <property type="match status" value="1"/>
</dbReference>
<dbReference type="SMART" id="SM01359">
    <property type="entry name" value="A2M_N_2"/>
    <property type="match status" value="1"/>
</dbReference>
<dbReference type="InterPro" id="IPR001134">
    <property type="entry name" value="Netrin_domain"/>
</dbReference>
<evidence type="ECO:0000256" key="6">
    <source>
        <dbReference type="ARBA" id="ARBA00022966"/>
    </source>
</evidence>
<evidence type="ECO:0000256" key="2">
    <source>
        <dbReference type="ARBA" id="ARBA00010952"/>
    </source>
</evidence>
<dbReference type="Gene3D" id="6.20.50.160">
    <property type="match status" value="1"/>
</dbReference>
<organism evidence="10 11">
    <name type="scientific">Porites evermanni</name>
    <dbReference type="NCBI Taxonomy" id="104178"/>
    <lineage>
        <taxon>Eukaryota</taxon>
        <taxon>Metazoa</taxon>
        <taxon>Cnidaria</taxon>
        <taxon>Anthozoa</taxon>
        <taxon>Hexacorallia</taxon>
        <taxon>Scleractinia</taxon>
        <taxon>Fungiina</taxon>
        <taxon>Poritidae</taxon>
        <taxon>Porites</taxon>
    </lineage>
</organism>
<gene>
    <name evidence="10" type="ORF">PEVE_00011388</name>
</gene>
<dbReference type="Pfam" id="PF07703">
    <property type="entry name" value="A2M_BRD"/>
    <property type="match status" value="1"/>
</dbReference>
<dbReference type="InterPro" id="IPR013783">
    <property type="entry name" value="Ig-like_fold"/>
</dbReference>
<dbReference type="Proteomes" id="UP001159427">
    <property type="component" value="Unassembled WGS sequence"/>
</dbReference>
<evidence type="ECO:0000256" key="3">
    <source>
        <dbReference type="ARBA" id="ARBA00022525"/>
    </source>
</evidence>
<keyword evidence="11" id="KW-1185">Reference proteome</keyword>
<evidence type="ECO:0000256" key="1">
    <source>
        <dbReference type="ARBA" id="ARBA00004613"/>
    </source>
</evidence>
<dbReference type="Pfam" id="PF01835">
    <property type="entry name" value="MG2"/>
    <property type="match status" value="1"/>
</dbReference>
<dbReference type="Gene3D" id="2.60.40.1940">
    <property type="match status" value="1"/>
</dbReference>
<dbReference type="Pfam" id="PF07677">
    <property type="entry name" value="A2M_recep"/>
    <property type="match status" value="1"/>
</dbReference>
<accession>A0ABN8M091</accession>
<reference evidence="10 11" key="1">
    <citation type="submission" date="2022-05" db="EMBL/GenBank/DDBJ databases">
        <authorList>
            <consortium name="Genoscope - CEA"/>
            <person name="William W."/>
        </authorList>
    </citation>
    <scope>NUCLEOTIDE SEQUENCE [LARGE SCALE GENOMIC DNA]</scope>
</reference>
<dbReference type="SUPFAM" id="SSF50242">
    <property type="entry name" value="TIMP-like"/>
    <property type="match status" value="1"/>
</dbReference>
<dbReference type="InterPro" id="IPR041555">
    <property type="entry name" value="MG3"/>
</dbReference>
<dbReference type="SUPFAM" id="SSF81296">
    <property type="entry name" value="E set domains"/>
    <property type="match status" value="1"/>
</dbReference>
<dbReference type="InterPro" id="IPR047565">
    <property type="entry name" value="Alpha-macroglob_thiol-ester_cl"/>
</dbReference>
<evidence type="ECO:0000256" key="4">
    <source>
        <dbReference type="ARBA" id="ARBA00022690"/>
    </source>
</evidence>
<evidence type="ECO:0000256" key="8">
    <source>
        <dbReference type="SAM" id="MobiDB-lite"/>
    </source>
</evidence>
<dbReference type="SMART" id="SM01360">
    <property type="entry name" value="A2M"/>
    <property type="match status" value="1"/>
</dbReference>
<comment type="subcellular location">
    <subcellularLocation>
        <location evidence="1">Secreted</location>
    </subcellularLocation>
</comment>
<dbReference type="InterPro" id="IPR011625">
    <property type="entry name" value="A2M_N_BRD"/>
</dbReference>
<dbReference type="Gene3D" id="2.40.50.120">
    <property type="match status" value="1"/>
</dbReference>
<dbReference type="SMART" id="SM01419">
    <property type="entry name" value="Thiol-ester_cl"/>
    <property type="match status" value="1"/>
</dbReference>
<dbReference type="Pfam" id="PF01759">
    <property type="entry name" value="NTR"/>
    <property type="match status" value="1"/>
</dbReference>
<dbReference type="InterPro" id="IPR018933">
    <property type="entry name" value="Netrin_module_non-TIMP"/>
</dbReference>
<dbReference type="InterPro" id="IPR002890">
    <property type="entry name" value="MG2"/>
</dbReference>
<dbReference type="InterPro" id="IPR040839">
    <property type="entry name" value="MG4"/>
</dbReference>
<feature type="region of interest" description="Disordered" evidence="8">
    <location>
        <begin position="1322"/>
        <end position="1374"/>
    </location>
</feature>
<protein>
    <recommendedName>
        <fullName evidence="9">NTR domain-containing protein</fullName>
    </recommendedName>
</protein>
<dbReference type="PROSITE" id="PS50189">
    <property type="entry name" value="NTR"/>
    <property type="match status" value="1"/>
</dbReference>
<comment type="similarity">
    <text evidence="2">Belongs to the protease inhibitor I39 (alpha-2-macroglobulin) family.</text>
</comment>
<keyword evidence="3" id="KW-0964">Secreted</keyword>
<dbReference type="InterPro" id="IPR008993">
    <property type="entry name" value="TIMP-like_OB-fold"/>
</dbReference>